<dbReference type="InterPro" id="IPR051690">
    <property type="entry name" value="PseI-like"/>
</dbReference>
<reference evidence="2 3" key="1">
    <citation type="submission" date="2016-10" db="EMBL/GenBank/DDBJ databases">
        <authorList>
            <person name="de Groot N.N."/>
        </authorList>
    </citation>
    <scope>NUCLEOTIDE SEQUENCE [LARGE SCALE GENOMIC DNA]</scope>
    <source>
        <strain evidence="2 3">AR40</strain>
    </source>
</reference>
<dbReference type="Pfam" id="PF08666">
    <property type="entry name" value="SAF"/>
    <property type="match status" value="1"/>
</dbReference>
<dbReference type="EMBL" id="FOGJ01000007">
    <property type="protein sequence ID" value="SER57675.1"/>
    <property type="molecule type" value="Genomic_DNA"/>
</dbReference>
<name>A0A1H9QBY9_BUTFI</name>
<dbReference type="InterPro" id="IPR057736">
    <property type="entry name" value="SAF_PseI/NeuA/NeuB"/>
</dbReference>
<dbReference type="Proteomes" id="UP000182584">
    <property type="component" value="Unassembled WGS sequence"/>
</dbReference>
<dbReference type="AlphaFoldDB" id="A0A1H9QBY9"/>
<protein>
    <submittedName>
        <fullName evidence="2">N-acetylneuraminate synthase</fullName>
    </submittedName>
</protein>
<dbReference type="Gene3D" id="3.20.20.70">
    <property type="entry name" value="Aldolase class I"/>
    <property type="match status" value="1"/>
</dbReference>
<dbReference type="SUPFAM" id="SSF51569">
    <property type="entry name" value="Aldolase"/>
    <property type="match status" value="1"/>
</dbReference>
<evidence type="ECO:0000313" key="2">
    <source>
        <dbReference type="EMBL" id="SER57675.1"/>
    </source>
</evidence>
<dbReference type="PANTHER" id="PTHR42966">
    <property type="entry name" value="N-ACETYLNEURAMINATE SYNTHASE"/>
    <property type="match status" value="1"/>
</dbReference>
<dbReference type="GO" id="GO:0016051">
    <property type="term" value="P:carbohydrate biosynthetic process"/>
    <property type="evidence" value="ECO:0007669"/>
    <property type="project" value="InterPro"/>
</dbReference>
<dbReference type="PANTHER" id="PTHR42966:SF2">
    <property type="entry name" value="PSEUDAMINIC ACID SYNTHASE"/>
    <property type="match status" value="1"/>
</dbReference>
<dbReference type="CDD" id="cd11615">
    <property type="entry name" value="SAF_NeuB_like"/>
    <property type="match status" value="1"/>
</dbReference>
<accession>A0A1H9QBY9</accession>
<dbReference type="SMART" id="SM00858">
    <property type="entry name" value="SAF"/>
    <property type="match status" value="1"/>
</dbReference>
<dbReference type="GO" id="GO:0047444">
    <property type="term" value="F:N-acylneuraminate-9-phosphate synthase activity"/>
    <property type="evidence" value="ECO:0007669"/>
    <property type="project" value="TreeGrafter"/>
</dbReference>
<dbReference type="InterPro" id="IPR036732">
    <property type="entry name" value="AFP_Neu5c_C_sf"/>
</dbReference>
<dbReference type="InterPro" id="IPR013132">
    <property type="entry name" value="PseI/NeuA/B-like_N"/>
</dbReference>
<dbReference type="eggNOG" id="COG2089">
    <property type="taxonomic scope" value="Bacteria"/>
</dbReference>
<feature type="domain" description="AFP-like" evidence="1">
    <location>
        <begin position="289"/>
        <end position="345"/>
    </location>
</feature>
<proteinExistence type="predicted"/>
<dbReference type="InterPro" id="IPR013974">
    <property type="entry name" value="SAF"/>
</dbReference>
<gene>
    <name evidence="2" type="ORF">SAMN04487884_107101</name>
</gene>
<dbReference type="InterPro" id="IPR006190">
    <property type="entry name" value="SAF_AFP_Neu5Ac"/>
</dbReference>
<dbReference type="PROSITE" id="PS50844">
    <property type="entry name" value="AFP_LIKE"/>
    <property type="match status" value="1"/>
</dbReference>
<dbReference type="InterPro" id="IPR020030">
    <property type="entry name" value="Pseudaminic_synth_PseI"/>
</dbReference>
<dbReference type="SUPFAM" id="SSF51269">
    <property type="entry name" value="AFP III-like domain"/>
    <property type="match status" value="1"/>
</dbReference>
<evidence type="ECO:0000313" key="3">
    <source>
        <dbReference type="Proteomes" id="UP000182584"/>
    </source>
</evidence>
<sequence length="345" mass="37974">MKLWDYINSGKVYMIAEMSANHGGSIEKAFEIVEAAAKAGADCVKVQTYTADTITIDSDAPAFQIHGGLWDGYNLHDLYKEAYTPWEWMEPIKKKCEECGVDFLSSPFDPTAVDYLENIGIEAYKIASFEAVDIPLVRYIASKHKPIIMSVGMATEEEIREALDAIHSQGNDQVAILKCCNVYPTVSSDLNLKTIPDMIQKFNVPVGLSDHSMGYAAAVGAAALGARVIEKHFCISREYKTADSAFSMEPSEYKSMVENVRAVTTALGTIHYGPTDNELSSGEYGDRRSLFAVEDIKAGEEITTINVRSIRPNAGLKPKYLDDILGKKAKADIKRGTPMAFELIE</sequence>
<dbReference type="Gene3D" id="3.90.1210.10">
    <property type="entry name" value="Antifreeze-like/N-acetylneuraminic acid synthase C-terminal domain"/>
    <property type="match status" value="1"/>
</dbReference>
<dbReference type="NCBIfam" id="TIGR03586">
    <property type="entry name" value="PseI"/>
    <property type="match status" value="1"/>
</dbReference>
<dbReference type="RefSeq" id="WP_074755331.1">
    <property type="nucleotide sequence ID" value="NZ_FOGJ01000007.1"/>
</dbReference>
<organism evidence="2 3">
    <name type="scientific">Butyrivibrio fibrisolvens</name>
    <dbReference type="NCBI Taxonomy" id="831"/>
    <lineage>
        <taxon>Bacteria</taxon>
        <taxon>Bacillati</taxon>
        <taxon>Bacillota</taxon>
        <taxon>Clostridia</taxon>
        <taxon>Lachnospirales</taxon>
        <taxon>Lachnospiraceae</taxon>
        <taxon>Butyrivibrio</taxon>
    </lineage>
</organism>
<dbReference type="Pfam" id="PF03102">
    <property type="entry name" value="NeuB"/>
    <property type="match status" value="1"/>
</dbReference>
<evidence type="ECO:0000259" key="1">
    <source>
        <dbReference type="PROSITE" id="PS50844"/>
    </source>
</evidence>
<dbReference type="InterPro" id="IPR013785">
    <property type="entry name" value="Aldolase_TIM"/>
</dbReference>
<dbReference type="OrthoDB" id="9814210at2"/>